<evidence type="ECO:0000256" key="1">
    <source>
        <dbReference type="SAM" id="Phobius"/>
    </source>
</evidence>
<feature type="transmembrane region" description="Helical" evidence="1">
    <location>
        <begin position="14"/>
        <end position="36"/>
    </location>
</feature>
<evidence type="ECO:0000313" key="2">
    <source>
        <dbReference type="EMBL" id="MCT2583451.1"/>
    </source>
</evidence>
<comment type="caution">
    <text evidence="2">The sequence shown here is derived from an EMBL/GenBank/DDBJ whole genome shotgun (WGS) entry which is preliminary data.</text>
</comment>
<sequence>MHEPLPIPGRNRTLPLALVVAVLAAATILFGVLFVLADGETERLDRELAGTERELADQDARIGTARSAVADLDAEHTDLAAEVVTLRACAGPAERTVRAARTRDDAALDAAVDQLLTNCRR</sequence>
<keyword evidence="3" id="KW-1185">Reference proteome</keyword>
<name>A0ABT2J6Y6_9PSEU</name>
<keyword evidence="1" id="KW-0472">Membrane</keyword>
<reference evidence="2 3" key="1">
    <citation type="submission" date="2021-02" db="EMBL/GenBank/DDBJ databases">
        <title>Actinophytocola xerophila sp. nov., isolated from soil of cotton cropping field.</title>
        <authorList>
            <person name="Huang R."/>
            <person name="Chen X."/>
            <person name="Ge X."/>
            <person name="Liu W."/>
        </authorList>
    </citation>
    <scope>NUCLEOTIDE SEQUENCE [LARGE SCALE GENOMIC DNA]</scope>
    <source>
        <strain evidence="2 3">S1-96</strain>
    </source>
</reference>
<gene>
    <name evidence="2" type="ORF">JT362_10020</name>
</gene>
<proteinExistence type="predicted"/>
<protein>
    <submittedName>
        <fullName evidence="2">Uncharacterized protein</fullName>
    </submittedName>
</protein>
<accession>A0ABT2J6Y6</accession>
<evidence type="ECO:0000313" key="3">
    <source>
        <dbReference type="Proteomes" id="UP001156441"/>
    </source>
</evidence>
<organism evidence="2 3">
    <name type="scientific">Actinophytocola gossypii</name>
    <dbReference type="NCBI Taxonomy" id="2812003"/>
    <lineage>
        <taxon>Bacteria</taxon>
        <taxon>Bacillati</taxon>
        <taxon>Actinomycetota</taxon>
        <taxon>Actinomycetes</taxon>
        <taxon>Pseudonocardiales</taxon>
        <taxon>Pseudonocardiaceae</taxon>
    </lineage>
</organism>
<dbReference type="RefSeq" id="WP_260190826.1">
    <property type="nucleotide sequence ID" value="NZ_JAFFZE010000009.1"/>
</dbReference>
<keyword evidence="1" id="KW-0812">Transmembrane</keyword>
<keyword evidence="1" id="KW-1133">Transmembrane helix</keyword>
<dbReference type="EMBL" id="JAFFZE010000009">
    <property type="protein sequence ID" value="MCT2583451.1"/>
    <property type="molecule type" value="Genomic_DNA"/>
</dbReference>
<dbReference type="Proteomes" id="UP001156441">
    <property type="component" value="Unassembled WGS sequence"/>
</dbReference>